<evidence type="ECO:0000256" key="3">
    <source>
        <dbReference type="ARBA" id="ARBA00023067"/>
    </source>
</evidence>
<dbReference type="SMART" id="SM00411">
    <property type="entry name" value="BHL"/>
    <property type="match status" value="1"/>
</dbReference>
<dbReference type="RefSeq" id="WP_101235753.1">
    <property type="nucleotide sequence ID" value="NZ_PISJ01000005.1"/>
</dbReference>
<accession>A0A2N0WIA5</accession>
<dbReference type="InterPro" id="IPR020816">
    <property type="entry name" value="Histone-like_DNA-bd_CS"/>
</dbReference>
<proteinExistence type="inferred from homology"/>
<dbReference type="CDD" id="cd13831">
    <property type="entry name" value="HU"/>
    <property type="match status" value="1"/>
</dbReference>
<evidence type="ECO:0000313" key="6">
    <source>
        <dbReference type="EMBL" id="PKF35532.1"/>
    </source>
</evidence>
<dbReference type="SUPFAM" id="SSF47729">
    <property type="entry name" value="IHF-like DNA-binding proteins"/>
    <property type="match status" value="1"/>
</dbReference>
<dbReference type="Proteomes" id="UP000233553">
    <property type="component" value="Unassembled WGS sequence"/>
</dbReference>
<comment type="similarity">
    <text evidence="2 5">Belongs to the bacterial histone-like protein family.</text>
</comment>
<evidence type="ECO:0000313" key="7">
    <source>
        <dbReference type="Proteomes" id="UP000233553"/>
    </source>
</evidence>
<dbReference type="AlphaFoldDB" id="A0A2N0WIA5"/>
<dbReference type="InterPro" id="IPR000119">
    <property type="entry name" value="Hist_DNA-bd"/>
</dbReference>
<comment type="caution">
    <text evidence="6">The sequence shown here is derived from an EMBL/GenBank/DDBJ whole genome shotgun (WGS) entry which is preliminary data.</text>
</comment>
<dbReference type="Pfam" id="PF00216">
    <property type="entry name" value="Bac_DNA_binding"/>
    <property type="match status" value="1"/>
</dbReference>
<dbReference type="PANTHER" id="PTHR33175">
    <property type="entry name" value="DNA-BINDING PROTEIN HU"/>
    <property type="match status" value="1"/>
</dbReference>
<reference evidence="6 7" key="1">
    <citation type="submission" date="2017-12" db="EMBL/GenBank/DDBJ databases">
        <title>Draft Genome sequences of multiple microbial strains isolated from spacecraft associated surfaces.</title>
        <authorList>
            <person name="Seuylemezian A."/>
            <person name="Vaishampayan P."/>
            <person name="Venkateswaran K."/>
        </authorList>
    </citation>
    <scope>NUCLEOTIDE SEQUENCE [LARGE SCALE GENOMIC DNA]</scope>
    <source>
        <strain evidence="6 7">2P01AA</strain>
    </source>
</reference>
<dbReference type="GO" id="GO:0030261">
    <property type="term" value="P:chromosome condensation"/>
    <property type="evidence" value="ECO:0007669"/>
    <property type="project" value="UniProtKB-KW"/>
</dbReference>
<evidence type="ECO:0000256" key="1">
    <source>
        <dbReference type="ARBA" id="ARBA00003819"/>
    </source>
</evidence>
<dbReference type="InterPro" id="IPR010992">
    <property type="entry name" value="IHF-like_DNA-bd_dom_sf"/>
</dbReference>
<name>A0A2N0WIA5_9GAMM</name>
<keyword evidence="4 6" id="KW-0238">DNA-binding</keyword>
<evidence type="ECO:0000256" key="5">
    <source>
        <dbReference type="RuleBase" id="RU003939"/>
    </source>
</evidence>
<dbReference type="GO" id="GO:0005829">
    <property type="term" value="C:cytosol"/>
    <property type="evidence" value="ECO:0007669"/>
    <property type="project" value="TreeGrafter"/>
</dbReference>
<evidence type="ECO:0000256" key="2">
    <source>
        <dbReference type="ARBA" id="ARBA00010529"/>
    </source>
</evidence>
<protein>
    <submittedName>
        <fullName evidence="6">DNA-binding protein HU</fullName>
    </submittedName>
</protein>
<keyword evidence="3" id="KW-0226">DNA condensation</keyword>
<dbReference type="PROSITE" id="PS00045">
    <property type="entry name" value="HISTONE_LIKE"/>
    <property type="match status" value="1"/>
</dbReference>
<comment type="function">
    <text evidence="1">Histone-like DNA-binding protein which is capable of wrapping DNA to stabilize it, and thus to prevent its denaturation under extreme environmental conditions.</text>
</comment>
<dbReference type="GO" id="GO:0030527">
    <property type="term" value="F:structural constituent of chromatin"/>
    <property type="evidence" value="ECO:0007669"/>
    <property type="project" value="InterPro"/>
</dbReference>
<dbReference type="Gene3D" id="4.10.520.10">
    <property type="entry name" value="IHF-like DNA-binding proteins"/>
    <property type="match status" value="1"/>
</dbReference>
<sequence>MNKTELTARIAKATNQTQATVAATLDATLDAITKTFAQGETVTLVGFGIFTPKHKNARAGRNPKTGAPALIPARNTVSFKLSKGLLEKLNP</sequence>
<gene>
    <name evidence="6" type="ORF">CW311_04380</name>
</gene>
<organism evidence="6 7">
    <name type="scientific">Acinetobacter proteolyticus</name>
    <dbReference type="NCBI Taxonomy" id="1776741"/>
    <lineage>
        <taxon>Bacteria</taxon>
        <taxon>Pseudomonadati</taxon>
        <taxon>Pseudomonadota</taxon>
        <taxon>Gammaproteobacteria</taxon>
        <taxon>Moraxellales</taxon>
        <taxon>Moraxellaceae</taxon>
        <taxon>Acinetobacter</taxon>
    </lineage>
</organism>
<dbReference type="PRINTS" id="PR01727">
    <property type="entry name" value="DNABINDINGHU"/>
</dbReference>
<dbReference type="EMBL" id="PISJ01000005">
    <property type="protein sequence ID" value="PKF35532.1"/>
    <property type="molecule type" value="Genomic_DNA"/>
</dbReference>
<dbReference type="PANTHER" id="PTHR33175:SF3">
    <property type="entry name" value="DNA-BINDING PROTEIN HU-BETA"/>
    <property type="match status" value="1"/>
</dbReference>
<evidence type="ECO:0000256" key="4">
    <source>
        <dbReference type="ARBA" id="ARBA00023125"/>
    </source>
</evidence>
<dbReference type="GO" id="GO:0003677">
    <property type="term" value="F:DNA binding"/>
    <property type="evidence" value="ECO:0007669"/>
    <property type="project" value="UniProtKB-KW"/>
</dbReference>